<keyword evidence="2" id="KW-1185">Reference proteome</keyword>
<dbReference type="OrthoDB" id="3575414at2"/>
<dbReference type="RefSeq" id="WP_141277563.1">
    <property type="nucleotide sequence ID" value="NZ_BAAARZ010000001.1"/>
</dbReference>
<dbReference type="InterPro" id="IPR029033">
    <property type="entry name" value="His_PPase_superfam"/>
</dbReference>
<dbReference type="InterPro" id="IPR013078">
    <property type="entry name" value="His_Pase_superF_clade-1"/>
</dbReference>
<organism evidence="1 2">
    <name type="scientific">Pseudonocardia hydrocarbonoxydans</name>
    <dbReference type="NCBI Taxonomy" id="76726"/>
    <lineage>
        <taxon>Bacteria</taxon>
        <taxon>Bacillati</taxon>
        <taxon>Actinomycetota</taxon>
        <taxon>Actinomycetes</taxon>
        <taxon>Pseudonocardiales</taxon>
        <taxon>Pseudonocardiaceae</taxon>
        <taxon>Pseudonocardia</taxon>
    </lineage>
</organism>
<evidence type="ECO:0000313" key="1">
    <source>
        <dbReference type="EMBL" id="GEC18956.1"/>
    </source>
</evidence>
<accession>A0A4Y3WNN7</accession>
<name>A0A4Y3WNN7_9PSEU</name>
<dbReference type="SUPFAM" id="SSF53254">
    <property type="entry name" value="Phosphoglycerate mutase-like"/>
    <property type="match status" value="1"/>
</dbReference>
<dbReference type="SMART" id="SM00855">
    <property type="entry name" value="PGAM"/>
    <property type="match status" value="1"/>
</dbReference>
<reference evidence="1 2" key="1">
    <citation type="submission" date="2019-06" db="EMBL/GenBank/DDBJ databases">
        <title>Whole genome shotgun sequence of Pseudonocardia hydrocarbonoxydans NBRC 14498.</title>
        <authorList>
            <person name="Hosoyama A."/>
            <person name="Uohara A."/>
            <person name="Ohji S."/>
            <person name="Ichikawa N."/>
        </authorList>
    </citation>
    <scope>NUCLEOTIDE SEQUENCE [LARGE SCALE GENOMIC DNA]</scope>
    <source>
        <strain evidence="1 2">NBRC 14498</strain>
    </source>
</reference>
<dbReference type="Gene3D" id="3.40.50.1240">
    <property type="entry name" value="Phosphoglycerate mutase-like"/>
    <property type="match status" value="1"/>
</dbReference>
<dbReference type="EMBL" id="BJNG01000012">
    <property type="protein sequence ID" value="GEC18956.1"/>
    <property type="molecule type" value="Genomic_DNA"/>
</dbReference>
<gene>
    <name evidence="1" type="ORF">PHY01_12390</name>
</gene>
<comment type="caution">
    <text evidence="1">The sequence shown here is derived from an EMBL/GenBank/DDBJ whole genome shotgun (WGS) entry which is preliminary data.</text>
</comment>
<dbReference type="AlphaFoldDB" id="A0A4Y3WNN7"/>
<evidence type="ECO:0008006" key="3">
    <source>
        <dbReference type="Google" id="ProtNLM"/>
    </source>
</evidence>
<proteinExistence type="predicted"/>
<dbReference type="Proteomes" id="UP000320338">
    <property type="component" value="Unassembled WGS sequence"/>
</dbReference>
<sequence length="246" mass="27237">MSEYEVVLLRHGETVGYDGDLGLTPLGEEQARERGAELAKEIRPGTTVRMPHARTARAIATAVGLRAALVDAGIEPEPLYPDPWFDNLRHSLHGQGVDTSAAVTERLTLTGDLPDWAREYDRFDSDYRSVAAAGGPIEYWLRNPTLYFEPPHVAAHRLWRGIAEAADPAVDDLLVVAATHSAPMRAFVATTWGEDPGEPHNLEDIRVRVRPGGGATVTFRDRSTEMTVPPHLPPWIDRAWFESYGR</sequence>
<protein>
    <recommendedName>
        <fullName evidence="3">Phosphoglycerate mutase</fullName>
    </recommendedName>
</protein>
<evidence type="ECO:0000313" key="2">
    <source>
        <dbReference type="Proteomes" id="UP000320338"/>
    </source>
</evidence>